<accession>A0AA37V2S4</accession>
<dbReference type="Pfam" id="PF13349">
    <property type="entry name" value="DUF4097"/>
    <property type="match status" value="1"/>
</dbReference>
<dbReference type="EMBL" id="BRXS01000003">
    <property type="protein sequence ID" value="GLC25632.1"/>
    <property type="molecule type" value="Genomic_DNA"/>
</dbReference>
<proteinExistence type="predicted"/>
<comment type="caution">
    <text evidence="3">The sequence shown here is derived from an EMBL/GenBank/DDBJ whole genome shotgun (WGS) entry which is preliminary data.</text>
</comment>
<reference evidence="3" key="1">
    <citation type="submission" date="2022-08" db="EMBL/GenBank/DDBJ databases">
        <title>Draft genome sequencing of Roseisolibacter agri AW1220.</title>
        <authorList>
            <person name="Tobiishi Y."/>
            <person name="Tonouchi A."/>
        </authorList>
    </citation>
    <scope>NUCLEOTIDE SEQUENCE</scope>
    <source>
        <strain evidence="3">AW1220</strain>
    </source>
</reference>
<keyword evidence="1" id="KW-0732">Signal</keyword>
<evidence type="ECO:0000313" key="3">
    <source>
        <dbReference type="EMBL" id="GLC25632.1"/>
    </source>
</evidence>
<feature type="signal peptide" evidence="1">
    <location>
        <begin position="1"/>
        <end position="20"/>
    </location>
</feature>
<dbReference type="AlphaFoldDB" id="A0AA37V2S4"/>
<evidence type="ECO:0000313" key="4">
    <source>
        <dbReference type="Proteomes" id="UP001161325"/>
    </source>
</evidence>
<keyword evidence="4" id="KW-1185">Reference proteome</keyword>
<name>A0AA37V2S4_9BACT</name>
<evidence type="ECO:0000256" key="1">
    <source>
        <dbReference type="SAM" id="SignalP"/>
    </source>
</evidence>
<feature type="domain" description="DUF4097" evidence="2">
    <location>
        <begin position="92"/>
        <end position="249"/>
    </location>
</feature>
<protein>
    <recommendedName>
        <fullName evidence="2">DUF4097 domain-containing protein</fullName>
    </recommendedName>
</protein>
<feature type="chain" id="PRO_5041253442" description="DUF4097 domain-containing protein" evidence="1">
    <location>
        <begin position="21"/>
        <end position="297"/>
    </location>
</feature>
<dbReference type="Proteomes" id="UP001161325">
    <property type="component" value="Unassembled WGS sequence"/>
</dbReference>
<dbReference type="InterPro" id="IPR025164">
    <property type="entry name" value="Toastrack_DUF4097"/>
</dbReference>
<gene>
    <name evidence="3" type="ORF">rosag_21450</name>
</gene>
<dbReference type="RefSeq" id="WP_284350088.1">
    <property type="nucleotide sequence ID" value="NZ_BRXS01000003.1"/>
</dbReference>
<organism evidence="3 4">
    <name type="scientific">Roseisolibacter agri</name>
    <dbReference type="NCBI Taxonomy" id="2014610"/>
    <lineage>
        <taxon>Bacteria</taxon>
        <taxon>Pseudomonadati</taxon>
        <taxon>Gemmatimonadota</taxon>
        <taxon>Gemmatimonadia</taxon>
        <taxon>Gemmatimonadales</taxon>
        <taxon>Gemmatimonadaceae</taxon>
        <taxon>Roseisolibacter</taxon>
    </lineage>
</organism>
<sequence length="297" mass="30377">MSVARLAAALTVLLPALVAAQDTTRTLVRGQRMDADGAVRVWNLLGSVRVIGWAHDSIAVTARVAAGAPFHFGGGPRGVKLGVEERGGSAATGELEVRVPRRAKVWVKSSTAPITVSGVVGDVELYTVTGDVRVSGRPATLRIEALAAPVTVQDGADWLRARTSSGAIRIAGAVGDAELATVGGMLTLDGAVTQQARLESVTGGVRHRGAVARGASLGIETNSGDVTLQLAREAATLDLLTLGGRITSAIPAVRAAVRPQKQGQALRTDAGADAGRIEVRSFRGAIVVEGAAGQRAP</sequence>
<evidence type="ECO:0000259" key="2">
    <source>
        <dbReference type="Pfam" id="PF13349"/>
    </source>
</evidence>